<proteinExistence type="predicted"/>
<dbReference type="PANTHER" id="PTHR45088:SF1">
    <property type="entry name" value="OS04G0476000 PROTEIN"/>
    <property type="match status" value="1"/>
</dbReference>
<organism evidence="1 2">
    <name type="scientific">Pseudoduganella violacea</name>
    <dbReference type="NCBI Taxonomy" id="1715466"/>
    <lineage>
        <taxon>Bacteria</taxon>
        <taxon>Pseudomonadati</taxon>
        <taxon>Pseudomonadota</taxon>
        <taxon>Betaproteobacteria</taxon>
        <taxon>Burkholderiales</taxon>
        <taxon>Oxalobacteraceae</taxon>
        <taxon>Telluria group</taxon>
        <taxon>Pseudoduganella</taxon>
    </lineage>
</organism>
<accession>A0A7W5BB97</accession>
<dbReference type="EMBL" id="JACHXD010000008">
    <property type="protein sequence ID" value="MBB3119953.1"/>
    <property type="molecule type" value="Genomic_DNA"/>
</dbReference>
<dbReference type="RefSeq" id="WP_183441758.1">
    <property type="nucleotide sequence ID" value="NZ_JACHXD010000008.1"/>
</dbReference>
<keyword evidence="2" id="KW-1185">Reference proteome</keyword>
<dbReference type="InterPro" id="IPR053301">
    <property type="entry name" value="F-box_motif"/>
</dbReference>
<dbReference type="SUPFAM" id="SSF81901">
    <property type="entry name" value="HCP-like"/>
    <property type="match status" value="1"/>
</dbReference>
<dbReference type="AlphaFoldDB" id="A0A7W5BB97"/>
<gene>
    <name evidence="1" type="ORF">FHS03_003012</name>
</gene>
<dbReference type="PROSITE" id="PS51257">
    <property type="entry name" value="PROKAR_LIPOPROTEIN"/>
    <property type="match status" value="1"/>
</dbReference>
<evidence type="ECO:0000313" key="2">
    <source>
        <dbReference type="Proteomes" id="UP000541535"/>
    </source>
</evidence>
<dbReference type="PANTHER" id="PTHR45088">
    <property type="entry name" value="OSJNBA0022H21.17 PROTEIN"/>
    <property type="match status" value="1"/>
</dbReference>
<protein>
    <submittedName>
        <fullName evidence="1">TPR repeat protein</fullName>
    </submittedName>
</protein>
<dbReference type="Gene3D" id="1.25.40.10">
    <property type="entry name" value="Tetratricopeptide repeat domain"/>
    <property type="match status" value="1"/>
</dbReference>
<sequence length="182" mass="19136">MELFNKSGALLASVLVMVGALIACQAKEDSVPPAQVIEAAAQALSVHGGAAAERRLREWAEQGSAVARRELGLFYQTKQARRAEAVTLLEQAALAGDSEAAFQLAEIYRAGQPFNAKAAEKAHPWYLQAARHNHPKAALTLASLASSGKGVARDEEEAAKWADIAASLKAGSTSAAHGWSGY</sequence>
<evidence type="ECO:0000313" key="1">
    <source>
        <dbReference type="EMBL" id="MBB3119953.1"/>
    </source>
</evidence>
<dbReference type="InterPro" id="IPR006597">
    <property type="entry name" value="Sel1-like"/>
</dbReference>
<dbReference type="Proteomes" id="UP000541535">
    <property type="component" value="Unassembled WGS sequence"/>
</dbReference>
<reference evidence="1 2" key="1">
    <citation type="submission" date="2020-08" db="EMBL/GenBank/DDBJ databases">
        <title>Genomic Encyclopedia of Type Strains, Phase III (KMG-III): the genomes of soil and plant-associated and newly described type strains.</title>
        <authorList>
            <person name="Whitman W."/>
        </authorList>
    </citation>
    <scope>NUCLEOTIDE SEQUENCE [LARGE SCALE GENOMIC DNA]</scope>
    <source>
        <strain evidence="1 2">CECT 8897</strain>
    </source>
</reference>
<name>A0A7W5BB97_9BURK</name>
<dbReference type="SMART" id="SM00671">
    <property type="entry name" value="SEL1"/>
    <property type="match status" value="3"/>
</dbReference>
<dbReference type="InterPro" id="IPR011990">
    <property type="entry name" value="TPR-like_helical_dom_sf"/>
</dbReference>
<comment type="caution">
    <text evidence="1">The sequence shown here is derived from an EMBL/GenBank/DDBJ whole genome shotgun (WGS) entry which is preliminary data.</text>
</comment>